<sequence length="59" mass="6362">YAALAATLRPAAWLLVGLGLTVALASWLGGRYAHLLRRRRTPARATADPAPTRPSRARL</sequence>
<feature type="non-terminal residue" evidence="2">
    <location>
        <position position="1"/>
    </location>
</feature>
<evidence type="ECO:0000256" key="1">
    <source>
        <dbReference type="SAM" id="Phobius"/>
    </source>
</evidence>
<evidence type="ECO:0000313" key="3">
    <source>
        <dbReference type="Proteomes" id="UP001064390"/>
    </source>
</evidence>
<evidence type="ECO:0000313" key="2">
    <source>
        <dbReference type="EMBL" id="UXI79789.1"/>
    </source>
</evidence>
<reference evidence="2" key="1">
    <citation type="submission" date="2022-09" db="EMBL/GenBank/DDBJ databases">
        <title>Streptomyces vinaceusdrappus strain AC-40.</title>
        <authorList>
            <person name="Sedeek A.M."/>
            <person name="Salah I."/>
            <person name="Kamel H.L."/>
            <person name="Soltan M.A."/>
            <person name="Elsayed T.R."/>
        </authorList>
    </citation>
    <scope>NUCLEOTIDE SEQUENCE</scope>
    <source>
        <strain evidence="2">AC-40</strain>
    </source>
</reference>
<feature type="transmembrane region" description="Helical" evidence="1">
    <location>
        <begin position="12"/>
        <end position="30"/>
    </location>
</feature>
<protein>
    <submittedName>
        <fullName evidence="2">Uncharacterized protein</fullName>
    </submittedName>
</protein>
<name>A0ABY6BZW3_9ACTN</name>
<organism evidence="2 3">
    <name type="scientific">Streptomyces vinaceusdrappus</name>
    <dbReference type="NCBI Taxonomy" id="67376"/>
    <lineage>
        <taxon>Bacteria</taxon>
        <taxon>Bacillati</taxon>
        <taxon>Actinomycetota</taxon>
        <taxon>Actinomycetes</taxon>
        <taxon>Kitasatosporales</taxon>
        <taxon>Streptomycetaceae</taxon>
        <taxon>Streptomyces</taxon>
        <taxon>Streptomyces rochei group</taxon>
    </lineage>
</organism>
<keyword evidence="1" id="KW-0812">Transmembrane</keyword>
<dbReference type="EMBL" id="CP104697">
    <property type="protein sequence ID" value="UXI79789.1"/>
    <property type="molecule type" value="Genomic_DNA"/>
</dbReference>
<keyword evidence="3" id="KW-1185">Reference proteome</keyword>
<keyword evidence="1" id="KW-1133">Transmembrane helix</keyword>
<keyword evidence="1" id="KW-0472">Membrane</keyword>
<proteinExistence type="predicted"/>
<accession>A0ABY6BZW3</accession>
<gene>
    <name evidence="2" type="ORF">N6Q81_18110</name>
</gene>
<dbReference type="Proteomes" id="UP001064390">
    <property type="component" value="Chromosome"/>
</dbReference>